<accession>A0AAX3MTR9</accession>
<dbReference type="PROSITE" id="PS00490">
    <property type="entry name" value="MOLYBDOPTERIN_PROK_2"/>
    <property type="match status" value="1"/>
</dbReference>
<dbReference type="InterPro" id="IPR050123">
    <property type="entry name" value="Prok_molybdopt-oxidoreductase"/>
</dbReference>
<evidence type="ECO:0000256" key="4">
    <source>
        <dbReference type="ARBA" id="ARBA00023004"/>
    </source>
</evidence>
<proteinExistence type="predicted"/>
<sequence length="719" mass="79618">MKIAGSTEVINHNQEAASVLQGAIHHATTQCPFCSVQCKAEVTVESRELVSKSTPRLFQYVTESKGMQNKASEGRMCVKGMNAHQHTTSARRITSPLIKKDGKLMEASWDEAIQYIAGKIQSVPSNAVGVYGGGSLTNETAYMLGKFARIGIGTKYIDYNGRFCMSAAASAGAKVFGMDRGLTFPLADIEHAKCIILAGTNIAECQPTLMPYFTRAQEKGASIIVIDPRRTSTAAMADLHLAVRPGMDMLLADGMLKRLREQGLLDQAFITNRTNGYEQLTAYLDKLDWNYITDNTGVSEENLKLAADMFGKAKTGMVLTARGVEQQTDGHLAVRHFINLLLATGKIGRQGCGYGAITGQGNGQGGREHGQKADQLPGYRSIEDEQDRNYIASVWGVEPDEIPRKGVSAYEMMELVHTGAIEALFVMGSNPIVSNPNATLVEEALEKVPFLAVADMFLSETARLADVVLPVSSYIENTGTLTNLEGRVLLREAVTPPPGDCRHDWEILRELAAALDKGKYFDYTSAEDIFNELRIASKGGIADYYGITYDRLRKEEGVYWPCPAEDEEGVGRIFEERFAHADGRAVFTAEESEMVKERLSKEYPLMLTNGRVLSHYLTGVQTRLSPGLASRQVENFVEIHPDTARHYMIKEQSWVRITSRYGEFQVRCRFNEQIRKDTLFVPMHWGGVQNVNRATRGELDPFCKMPGFKTTAVRIEMSY</sequence>
<dbReference type="Proteomes" id="UP001220962">
    <property type="component" value="Chromosome"/>
</dbReference>
<dbReference type="PROSITE" id="PS51669">
    <property type="entry name" value="4FE4S_MOW_BIS_MGD"/>
    <property type="match status" value="1"/>
</dbReference>
<dbReference type="InterPro" id="IPR006963">
    <property type="entry name" value="Mopterin_OxRdtase_4Fe-4S_dom"/>
</dbReference>
<dbReference type="Gene3D" id="2.40.40.20">
    <property type="match status" value="1"/>
</dbReference>
<dbReference type="GO" id="GO:0022904">
    <property type="term" value="P:respiratory electron transport chain"/>
    <property type="evidence" value="ECO:0007669"/>
    <property type="project" value="TreeGrafter"/>
</dbReference>
<evidence type="ECO:0000256" key="2">
    <source>
        <dbReference type="ARBA" id="ARBA00022485"/>
    </source>
</evidence>
<dbReference type="EMBL" id="CP118101">
    <property type="protein sequence ID" value="WDH80831.1"/>
    <property type="molecule type" value="Genomic_DNA"/>
</dbReference>
<evidence type="ECO:0000256" key="3">
    <source>
        <dbReference type="ARBA" id="ARBA00022723"/>
    </source>
</evidence>
<dbReference type="RefSeq" id="WP_052511738.1">
    <property type="nucleotide sequence ID" value="NZ_CP118101.1"/>
</dbReference>
<dbReference type="Pfam" id="PF00384">
    <property type="entry name" value="Molybdopterin"/>
    <property type="match status" value="1"/>
</dbReference>
<keyword evidence="2" id="KW-0004">4Fe-4S</keyword>
<dbReference type="InterPro" id="IPR006656">
    <property type="entry name" value="Mopterin_OxRdtase"/>
</dbReference>
<name>A0AAX3MTR9_9BACL</name>
<dbReference type="PANTHER" id="PTHR43105">
    <property type="entry name" value="RESPIRATORY NITRATE REDUCTASE"/>
    <property type="match status" value="1"/>
</dbReference>
<feature type="domain" description="4Fe-4S Mo/W bis-MGD-type" evidence="6">
    <location>
        <begin position="24"/>
        <end position="91"/>
    </location>
</feature>
<dbReference type="Pfam" id="PF01568">
    <property type="entry name" value="Molydop_binding"/>
    <property type="match status" value="1"/>
</dbReference>
<dbReference type="SUPFAM" id="SSF50692">
    <property type="entry name" value="ADC-like"/>
    <property type="match status" value="1"/>
</dbReference>
<dbReference type="PANTHER" id="PTHR43105:SF10">
    <property type="entry name" value="NADH-QUINONE OXIDOREDUCTASE SUBUNIT G"/>
    <property type="match status" value="1"/>
</dbReference>
<evidence type="ECO:0000259" key="6">
    <source>
        <dbReference type="PROSITE" id="PS51669"/>
    </source>
</evidence>
<dbReference type="AlphaFoldDB" id="A0AAX3MTR9"/>
<dbReference type="GO" id="GO:0043546">
    <property type="term" value="F:molybdopterin cofactor binding"/>
    <property type="evidence" value="ECO:0007669"/>
    <property type="project" value="InterPro"/>
</dbReference>
<dbReference type="GO" id="GO:0016020">
    <property type="term" value="C:membrane"/>
    <property type="evidence" value="ECO:0007669"/>
    <property type="project" value="TreeGrafter"/>
</dbReference>
<dbReference type="CDD" id="cd00508">
    <property type="entry name" value="MopB_CT_Fdh-Nap-like"/>
    <property type="match status" value="1"/>
</dbReference>
<keyword evidence="4" id="KW-0408">Iron</keyword>
<organism evidence="7 8">
    <name type="scientific">Paenibacillus urinalis</name>
    <dbReference type="NCBI Taxonomy" id="521520"/>
    <lineage>
        <taxon>Bacteria</taxon>
        <taxon>Bacillati</taxon>
        <taxon>Bacillota</taxon>
        <taxon>Bacilli</taxon>
        <taxon>Bacillales</taxon>
        <taxon>Paenibacillaceae</taxon>
        <taxon>Paenibacillus</taxon>
    </lineage>
</organism>
<evidence type="ECO:0000313" key="7">
    <source>
        <dbReference type="EMBL" id="WDH80831.1"/>
    </source>
</evidence>
<evidence type="ECO:0000256" key="1">
    <source>
        <dbReference type="ARBA" id="ARBA00001942"/>
    </source>
</evidence>
<reference evidence="7" key="1">
    <citation type="submission" date="2023-02" db="EMBL/GenBank/DDBJ databases">
        <title>Pathogen: clinical or host-associated sample.</title>
        <authorList>
            <person name="Hergert J."/>
            <person name="Casey R."/>
            <person name="Wagner J."/>
            <person name="Young E.L."/>
            <person name="Oakeson K.F."/>
        </authorList>
    </citation>
    <scope>NUCLEOTIDE SEQUENCE</scope>
    <source>
        <strain evidence="7">2022CK-00830</strain>
    </source>
</reference>
<evidence type="ECO:0000313" key="8">
    <source>
        <dbReference type="Proteomes" id="UP001220962"/>
    </source>
</evidence>
<dbReference type="Gene3D" id="2.20.25.90">
    <property type="entry name" value="ADC-like domains"/>
    <property type="match status" value="1"/>
</dbReference>
<dbReference type="InterPro" id="IPR006657">
    <property type="entry name" value="MoPterin_dinucl-bd_dom"/>
</dbReference>
<dbReference type="GO" id="GO:0051539">
    <property type="term" value="F:4 iron, 4 sulfur cluster binding"/>
    <property type="evidence" value="ECO:0007669"/>
    <property type="project" value="UniProtKB-KW"/>
</dbReference>
<comment type="cofactor">
    <cofactor evidence="1">
        <name>Mo-bis(molybdopterin guanine dinucleotide)</name>
        <dbReference type="ChEBI" id="CHEBI:60539"/>
    </cofactor>
</comment>
<evidence type="ECO:0000256" key="5">
    <source>
        <dbReference type="ARBA" id="ARBA00023014"/>
    </source>
</evidence>
<dbReference type="GO" id="GO:0046872">
    <property type="term" value="F:metal ion binding"/>
    <property type="evidence" value="ECO:0007669"/>
    <property type="project" value="UniProtKB-KW"/>
</dbReference>
<keyword evidence="5" id="KW-0411">Iron-sulfur</keyword>
<dbReference type="NCBIfam" id="NF047855">
    <property type="entry name" value="AssmNtatRedNasC"/>
    <property type="match status" value="1"/>
</dbReference>
<dbReference type="InterPro" id="IPR006655">
    <property type="entry name" value="Mopterin_OxRdtase_prok_CS"/>
</dbReference>
<dbReference type="SUPFAM" id="SSF53706">
    <property type="entry name" value="Formate dehydrogenase/DMSO reductase, domains 1-3"/>
    <property type="match status" value="1"/>
</dbReference>
<gene>
    <name evidence="7" type="ORF">PUW23_14910</name>
</gene>
<keyword evidence="3" id="KW-0479">Metal-binding</keyword>
<dbReference type="Pfam" id="PF04879">
    <property type="entry name" value="Molybdop_Fe4S4"/>
    <property type="match status" value="1"/>
</dbReference>
<dbReference type="InterPro" id="IPR009010">
    <property type="entry name" value="Asp_de-COase-like_dom_sf"/>
</dbReference>
<protein>
    <submittedName>
        <fullName evidence="7">Molybdopterin oxidoreductase family protein</fullName>
    </submittedName>
</protein>
<dbReference type="Gene3D" id="3.40.228.10">
    <property type="entry name" value="Dimethylsulfoxide Reductase, domain 2"/>
    <property type="match status" value="1"/>
</dbReference>
<dbReference type="Gene3D" id="3.40.50.740">
    <property type="match status" value="1"/>
</dbReference>
<dbReference type="GO" id="GO:0003954">
    <property type="term" value="F:NADH dehydrogenase activity"/>
    <property type="evidence" value="ECO:0007669"/>
    <property type="project" value="TreeGrafter"/>
</dbReference>